<feature type="transmembrane region" description="Helical" evidence="1">
    <location>
        <begin position="45"/>
        <end position="63"/>
    </location>
</feature>
<dbReference type="EMBL" id="JBBWRZ010000001">
    <property type="protein sequence ID" value="KAK8247355.1"/>
    <property type="molecule type" value="Genomic_DNA"/>
</dbReference>
<accession>A0ABR1Z4M3</accession>
<keyword evidence="1" id="KW-0812">Transmembrane</keyword>
<evidence type="ECO:0000313" key="3">
    <source>
        <dbReference type="Proteomes" id="UP001492380"/>
    </source>
</evidence>
<keyword evidence="1" id="KW-1133">Transmembrane helix</keyword>
<feature type="non-terminal residue" evidence="2">
    <location>
        <position position="151"/>
    </location>
</feature>
<reference evidence="2 3" key="1">
    <citation type="submission" date="2024-04" db="EMBL/GenBank/DDBJ databases">
        <title>Phyllosticta paracitricarpa is synonymous to the EU quarantine fungus P. citricarpa based on phylogenomic analyses.</title>
        <authorList>
            <consortium name="Lawrence Berkeley National Laboratory"/>
            <person name="Van Ingen-Buijs V.A."/>
            <person name="Van Westerhoven A.C."/>
            <person name="Haridas S."/>
            <person name="Skiadas P."/>
            <person name="Martin F."/>
            <person name="Groenewald J.Z."/>
            <person name="Crous P.W."/>
            <person name="Seidl M.F."/>
        </authorList>
    </citation>
    <scope>NUCLEOTIDE SEQUENCE [LARGE SCALE GENOMIC DNA]</scope>
    <source>
        <strain evidence="2 3">CBS 123374</strain>
    </source>
</reference>
<protein>
    <submittedName>
        <fullName evidence="2">Uncharacterized protein</fullName>
    </submittedName>
</protein>
<gene>
    <name evidence="2" type="ORF">HDK90DRAFT_474162</name>
</gene>
<organism evidence="2 3">
    <name type="scientific">Phyllosticta capitalensis</name>
    <dbReference type="NCBI Taxonomy" id="121624"/>
    <lineage>
        <taxon>Eukaryota</taxon>
        <taxon>Fungi</taxon>
        <taxon>Dikarya</taxon>
        <taxon>Ascomycota</taxon>
        <taxon>Pezizomycotina</taxon>
        <taxon>Dothideomycetes</taxon>
        <taxon>Dothideomycetes incertae sedis</taxon>
        <taxon>Botryosphaeriales</taxon>
        <taxon>Phyllostictaceae</taxon>
        <taxon>Phyllosticta</taxon>
    </lineage>
</organism>
<feature type="transmembrane region" description="Helical" evidence="1">
    <location>
        <begin position="133"/>
        <end position="150"/>
    </location>
</feature>
<proteinExistence type="predicted"/>
<comment type="caution">
    <text evidence="2">The sequence shown here is derived from an EMBL/GenBank/DDBJ whole genome shotgun (WGS) entry which is preliminary data.</text>
</comment>
<dbReference type="Proteomes" id="UP001492380">
    <property type="component" value="Unassembled WGS sequence"/>
</dbReference>
<evidence type="ECO:0000313" key="2">
    <source>
        <dbReference type="EMBL" id="KAK8247355.1"/>
    </source>
</evidence>
<sequence length="151" mass="17132">MKAGILYLISGPNKHISCRFHSQKINMEIMHIITEFALIFADHRYWFFVGCLLVFSVVVLLLIDFEVYLSLQRWASLGNSYAAYTNICRARGITARPKRVKFTPFRDEEQCLAALVAALAAAASQLVFGIQRAVCLTIFLACVHFLSYSLY</sequence>
<evidence type="ECO:0000256" key="1">
    <source>
        <dbReference type="SAM" id="Phobius"/>
    </source>
</evidence>
<keyword evidence="1" id="KW-0472">Membrane</keyword>
<keyword evidence="3" id="KW-1185">Reference proteome</keyword>
<name>A0ABR1Z4M3_9PEZI</name>